<comment type="caution">
    <text evidence="2">The sequence shown here is derived from an EMBL/GenBank/DDBJ whole genome shotgun (WGS) entry which is preliminary data.</text>
</comment>
<evidence type="ECO:0000313" key="2">
    <source>
        <dbReference type="EMBL" id="MBA0587079.1"/>
    </source>
</evidence>
<feature type="compositionally biased region" description="Basic and acidic residues" evidence="1">
    <location>
        <begin position="139"/>
        <end position="151"/>
    </location>
</feature>
<feature type="region of interest" description="Disordered" evidence="1">
    <location>
        <begin position="139"/>
        <end position="169"/>
    </location>
</feature>
<name>A0A7J8PCT6_GOSRA</name>
<sequence>MDTLCENSLCQDTGACNSSMEDLTPKKVRFGDKYDDVGKDMLIDSIVEPILSWKDKLLGQSSKANRSGLEEGNDFNLMEGDIQKSIVNGIPSIDFSERIHQFLIKDMENIVNSVSEIWILANGCFHCGRYGHVKEAWQHKSTDPNTRKETSTSDSSPISKNMVTDRMGEKRQSFGPALIDSDINEENNSTATNVTLRNQSNKEKEIVLGNSQGGRFMQQKLDESASGPQFDTSHNLGFKNTANQSKIKIMVIDDLLVENAEMTTGKRLAHSSGQPLMESLRG</sequence>
<feature type="compositionally biased region" description="Polar residues" evidence="1">
    <location>
        <begin position="152"/>
        <end position="162"/>
    </location>
</feature>
<dbReference type="EMBL" id="JABEZZ010000006">
    <property type="protein sequence ID" value="MBA0587079.1"/>
    <property type="molecule type" value="Genomic_DNA"/>
</dbReference>
<protein>
    <recommendedName>
        <fullName evidence="4">CCHC-type domain-containing protein</fullName>
    </recommendedName>
</protein>
<feature type="non-terminal residue" evidence="2">
    <location>
        <position position="282"/>
    </location>
</feature>
<evidence type="ECO:0008006" key="4">
    <source>
        <dbReference type="Google" id="ProtNLM"/>
    </source>
</evidence>
<dbReference type="Proteomes" id="UP000593578">
    <property type="component" value="Unassembled WGS sequence"/>
</dbReference>
<dbReference type="AlphaFoldDB" id="A0A7J8PCT6"/>
<gene>
    <name evidence="2" type="ORF">Gorai_000215</name>
</gene>
<reference evidence="2 3" key="1">
    <citation type="journal article" date="2019" name="Genome Biol. Evol.">
        <title>Insights into the evolution of the New World diploid cottons (Gossypium, subgenus Houzingenia) based on genome sequencing.</title>
        <authorList>
            <person name="Grover C.E."/>
            <person name="Arick M.A. 2nd"/>
            <person name="Thrash A."/>
            <person name="Conover J.L."/>
            <person name="Sanders W.S."/>
            <person name="Peterson D.G."/>
            <person name="Frelichowski J.E."/>
            <person name="Scheffler J.A."/>
            <person name="Scheffler B.E."/>
            <person name="Wendel J.F."/>
        </authorList>
    </citation>
    <scope>NUCLEOTIDE SEQUENCE [LARGE SCALE GENOMIC DNA]</scope>
    <source>
        <strain evidence="2">8</strain>
        <tissue evidence="2">Leaf</tissue>
    </source>
</reference>
<organism evidence="2 3">
    <name type="scientific">Gossypium raimondii</name>
    <name type="common">Peruvian cotton</name>
    <name type="synonym">Gossypium klotzschianum subsp. raimondii</name>
    <dbReference type="NCBI Taxonomy" id="29730"/>
    <lineage>
        <taxon>Eukaryota</taxon>
        <taxon>Viridiplantae</taxon>
        <taxon>Streptophyta</taxon>
        <taxon>Embryophyta</taxon>
        <taxon>Tracheophyta</taxon>
        <taxon>Spermatophyta</taxon>
        <taxon>Magnoliopsida</taxon>
        <taxon>eudicotyledons</taxon>
        <taxon>Gunneridae</taxon>
        <taxon>Pentapetalae</taxon>
        <taxon>rosids</taxon>
        <taxon>malvids</taxon>
        <taxon>Malvales</taxon>
        <taxon>Malvaceae</taxon>
        <taxon>Malvoideae</taxon>
        <taxon>Gossypium</taxon>
    </lineage>
</organism>
<evidence type="ECO:0000256" key="1">
    <source>
        <dbReference type="SAM" id="MobiDB-lite"/>
    </source>
</evidence>
<accession>A0A7J8PCT6</accession>
<evidence type="ECO:0000313" key="3">
    <source>
        <dbReference type="Proteomes" id="UP000593578"/>
    </source>
</evidence>
<proteinExistence type="predicted"/>